<reference evidence="4 5" key="1">
    <citation type="submission" date="2020-08" db="EMBL/GenBank/DDBJ databases">
        <title>Genomic Encyclopedia of Type Strains, Phase IV (KMG-IV): sequencing the most valuable type-strain genomes for metagenomic binning, comparative biology and taxonomic classification.</title>
        <authorList>
            <person name="Goeker M."/>
        </authorList>
    </citation>
    <scope>NUCLEOTIDE SEQUENCE [LARGE SCALE GENOMIC DNA]</scope>
    <source>
        <strain evidence="4 5">DSM 25701</strain>
    </source>
</reference>
<protein>
    <submittedName>
        <fullName evidence="4">ABC-2 type transport system ATP-binding protein</fullName>
    </submittedName>
</protein>
<organism evidence="4 5">
    <name type="scientific">Zhongshania antarctica</name>
    <dbReference type="NCBI Taxonomy" id="641702"/>
    <lineage>
        <taxon>Bacteria</taxon>
        <taxon>Pseudomonadati</taxon>
        <taxon>Pseudomonadota</taxon>
        <taxon>Gammaproteobacteria</taxon>
        <taxon>Cellvibrionales</taxon>
        <taxon>Spongiibacteraceae</taxon>
        <taxon>Zhongshania</taxon>
    </lineage>
</organism>
<keyword evidence="1" id="KW-0378">Hydrolase</keyword>
<dbReference type="AlphaFoldDB" id="A0A840R0V5"/>
<feature type="chain" id="PRO_5032286058" evidence="2">
    <location>
        <begin position="30"/>
        <end position="548"/>
    </location>
</feature>
<keyword evidence="2" id="KW-0732">Signal</keyword>
<dbReference type="InterPro" id="IPR050261">
    <property type="entry name" value="FrsA_esterase"/>
</dbReference>
<evidence type="ECO:0000313" key="5">
    <source>
        <dbReference type="Proteomes" id="UP000536640"/>
    </source>
</evidence>
<keyword evidence="4" id="KW-0067">ATP-binding</keyword>
<dbReference type="Gene3D" id="3.40.50.1820">
    <property type="entry name" value="alpha/beta hydrolase"/>
    <property type="match status" value="1"/>
</dbReference>
<dbReference type="InterPro" id="IPR029058">
    <property type="entry name" value="AB_hydrolase_fold"/>
</dbReference>
<keyword evidence="5" id="KW-1185">Reference proteome</keyword>
<evidence type="ECO:0000313" key="4">
    <source>
        <dbReference type="EMBL" id="MBB5186253.1"/>
    </source>
</evidence>
<name>A0A840R0V5_9GAMM</name>
<dbReference type="PROSITE" id="PS51257">
    <property type="entry name" value="PROKAR_LIPOPROTEIN"/>
    <property type="match status" value="1"/>
</dbReference>
<proteinExistence type="predicted"/>
<dbReference type="PANTHER" id="PTHR22946">
    <property type="entry name" value="DIENELACTONE HYDROLASE DOMAIN-CONTAINING PROTEIN-RELATED"/>
    <property type="match status" value="1"/>
</dbReference>
<feature type="domain" description="Xaa-Pro dipeptidyl-peptidase-like" evidence="3">
    <location>
        <begin position="62"/>
        <end position="337"/>
    </location>
</feature>
<evidence type="ECO:0000256" key="1">
    <source>
        <dbReference type="ARBA" id="ARBA00022801"/>
    </source>
</evidence>
<keyword evidence="4" id="KW-0547">Nucleotide-binding</keyword>
<evidence type="ECO:0000256" key="2">
    <source>
        <dbReference type="SAM" id="SignalP"/>
    </source>
</evidence>
<evidence type="ECO:0000259" key="3">
    <source>
        <dbReference type="Pfam" id="PF02129"/>
    </source>
</evidence>
<dbReference type="PANTHER" id="PTHR22946:SF9">
    <property type="entry name" value="POLYKETIDE TRANSFERASE AF380"/>
    <property type="match status" value="1"/>
</dbReference>
<feature type="signal peptide" evidence="2">
    <location>
        <begin position="1"/>
        <end position="29"/>
    </location>
</feature>
<dbReference type="GO" id="GO:0052689">
    <property type="term" value="F:carboxylic ester hydrolase activity"/>
    <property type="evidence" value="ECO:0007669"/>
    <property type="project" value="UniProtKB-ARBA"/>
</dbReference>
<dbReference type="Proteomes" id="UP000536640">
    <property type="component" value="Unassembled WGS sequence"/>
</dbReference>
<comment type="caution">
    <text evidence="4">The sequence shown here is derived from an EMBL/GenBank/DDBJ whole genome shotgun (WGS) entry which is preliminary data.</text>
</comment>
<sequence>MVPRNSLTILLVAALTACGGSSSSSIRNANPPENKAVMIAASARDVVIESPVADNASGASTTAIAATVFIPEHAAGTTYPLILHSHGWGGDRVTEADTQAPFDSSNFYSVAIDAEVQRFWQEGYAVISFDERGFHDSAGAIRVMDPEYEIRDAIAILDWAESNLALTRALDGNPLVGAIGGSYGGGYQLALAAFDDRLDAITPSVTWYDLPDSLAPNGVIKKLWDFGLCFSAIAAGDRTFSDELNQACQQAGFDPSVRFSEELDPAVLQFLGAHGMGAYEARHNDPADTFWVRPVDTLLTQGQRDLLFPLNNAMENYRFLSALGGDVRLITHQHGHYIGPPLDVQAPLGATRCGSIDTLEAKHVWFAEKLKGETGAAAHIPTICIGLDDDNGAALGHIPVATETYRVTLATTAITAGQNNYGGDAPTFIPLATAISETNLILAGIPVANVTVTPSVPTTNVVAFVGIGVLSAGDSNPRLIDDQVAPLRNGDHADKQLIGVGEVLKAGDQVGVLLYGDYDAFNNTSHIAWLTNLYSISGTIDLPIMVAP</sequence>
<gene>
    <name evidence="4" type="ORF">HNQ57_000512</name>
</gene>
<dbReference type="Pfam" id="PF02129">
    <property type="entry name" value="Peptidase_S15"/>
    <property type="match status" value="1"/>
</dbReference>
<dbReference type="EMBL" id="JACHHW010000001">
    <property type="protein sequence ID" value="MBB5186253.1"/>
    <property type="molecule type" value="Genomic_DNA"/>
</dbReference>
<dbReference type="InterPro" id="IPR000383">
    <property type="entry name" value="Xaa-Pro-like_dom"/>
</dbReference>
<accession>A0A840R0V5</accession>
<dbReference type="SUPFAM" id="SSF53474">
    <property type="entry name" value="alpha/beta-Hydrolases"/>
    <property type="match status" value="1"/>
</dbReference>
<dbReference type="GO" id="GO:0005524">
    <property type="term" value="F:ATP binding"/>
    <property type="evidence" value="ECO:0007669"/>
    <property type="project" value="UniProtKB-KW"/>
</dbReference>
<dbReference type="RefSeq" id="WP_184461042.1">
    <property type="nucleotide sequence ID" value="NZ_JACHHW010000001.1"/>
</dbReference>